<dbReference type="eggNOG" id="KOG4524">
    <property type="taxonomic scope" value="Eukaryota"/>
</dbReference>
<dbReference type="InterPro" id="IPR057566">
    <property type="entry name" value="TPR_TTI1_N"/>
</dbReference>
<evidence type="ECO:0000256" key="1">
    <source>
        <dbReference type="SAM" id="MobiDB-lite"/>
    </source>
</evidence>
<proteinExistence type="predicted"/>
<dbReference type="EMBL" id="ADBL01002016">
    <property type="status" value="NOT_ANNOTATED_CDS"/>
    <property type="molecule type" value="Genomic_DNA"/>
</dbReference>
<accession>A0A0C4E737</accession>
<dbReference type="PANTHER" id="PTHR18460">
    <property type="entry name" value="TEL2 INTERACTING PROTEIN 1 TTI1 FAMILY MEMBER"/>
    <property type="match status" value="1"/>
</dbReference>
<dbReference type="SUPFAM" id="SSF48371">
    <property type="entry name" value="ARM repeat"/>
    <property type="match status" value="1"/>
</dbReference>
<evidence type="ECO:0000313" key="4">
    <source>
        <dbReference type="EMBL" id="KLU89367.1"/>
    </source>
</evidence>
<dbReference type="Pfam" id="PF24173">
    <property type="entry name" value="TPR_TTI1_N"/>
    <property type="match status" value="1"/>
</dbReference>
<feature type="compositionally biased region" description="Acidic residues" evidence="1">
    <location>
        <begin position="843"/>
        <end position="856"/>
    </location>
</feature>
<evidence type="ECO:0000259" key="2">
    <source>
        <dbReference type="Pfam" id="PF24173"/>
    </source>
</evidence>
<dbReference type="OMA" id="PHPKKPW"/>
<reference evidence="5" key="4">
    <citation type="journal article" date="2015" name="G3 (Bethesda)">
        <title>Genome sequences of three phytopathogenic species of the Magnaporthaceae family of fungi.</title>
        <authorList>
            <person name="Okagaki L.H."/>
            <person name="Nunes C.C."/>
            <person name="Sailsbery J."/>
            <person name="Clay B."/>
            <person name="Brown D."/>
            <person name="John T."/>
            <person name="Oh Y."/>
            <person name="Young N."/>
            <person name="Fitzgerald M."/>
            <person name="Haas B.J."/>
            <person name="Zeng Q."/>
            <person name="Young S."/>
            <person name="Adiconis X."/>
            <person name="Fan L."/>
            <person name="Levin J.Z."/>
            <person name="Mitchell T.K."/>
            <person name="Okubara P.A."/>
            <person name="Farman M.L."/>
            <person name="Kohn L.M."/>
            <person name="Birren B."/>
            <person name="Ma L.-J."/>
            <person name="Dean R.A."/>
        </authorList>
    </citation>
    <scope>NUCLEOTIDE SEQUENCE</scope>
    <source>
        <strain evidence="5">ATCC 64411 / 73-15</strain>
    </source>
</reference>
<feature type="region of interest" description="Disordered" evidence="1">
    <location>
        <begin position="842"/>
        <end position="865"/>
    </location>
</feature>
<dbReference type="FunFam" id="1.25.10.10:FF:001401">
    <property type="entry name" value="Uncharacterized protein"/>
    <property type="match status" value="1"/>
</dbReference>
<reference evidence="4" key="3">
    <citation type="submission" date="2011-03" db="EMBL/GenBank/DDBJ databases">
        <title>Annotation of Magnaporthe poae ATCC 64411.</title>
        <authorList>
            <person name="Ma L.-J."/>
            <person name="Dead R."/>
            <person name="Young S.K."/>
            <person name="Zeng Q."/>
            <person name="Gargeya S."/>
            <person name="Fitzgerald M."/>
            <person name="Haas B."/>
            <person name="Abouelleil A."/>
            <person name="Alvarado L."/>
            <person name="Arachchi H.M."/>
            <person name="Berlin A."/>
            <person name="Brown A."/>
            <person name="Chapman S.B."/>
            <person name="Chen Z."/>
            <person name="Dunbar C."/>
            <person name="Freedman E."/>
            <person name="Gearin G."/>
            <person name="Gellesch M."/>
            <person name="Goldberg J."/>
            <person name="Griggs A."/>
            <person name="Gujja S."/>
            <person name="Heiman D."/>
            <person name="Howarth C."/>
            <person name="Larson L."/>
            <person name="Lui A."/>
            <person name="MacDonald P.J.P."/>
            <person name="Mehta T."/>
            <person name="Montmayeur A."/>
            <person name="Murphy C."/>
            <person name="Neiman D."/>
            <person name="Pearson M."/>
            <person name="Priest M."/>
            <person name="Roberts A."/>
            <person name="Saif S."/>
            <person name="Shea T."/>
            <person name="Shenoy N."/>
            <person name="Sisk P."/>
            <person name="Stolte C."/>
            <person name="Sykes S."/>
            <person name="Yandava C."/>
            <person name="Wortman J."/>
            <person name="Nusbaum C."/>
            <person name="Birren B."/>
        </authorList>
    </citation>
    <scope>NUCLEOTIDE SEQUENCE</scope>
    <source>
        <strain evidence="4">ATCC 64411</strain>
    </source>
</reference>
<sequence>MQPPAMFRNASTTKNELFAKLKPCCVEISRLVLRPPDQLVAAGSSGRLVQLTDQLCGILSDQIRHNVAALDSNIAEYVFFPLSYVFKDKEKYAARVLENCIRCLGMLVQHGWRSAITTEMAQQLLILLTFLIAGVPGKEKGPPPPEETVLESYRTLAILIRAACLSSSVSESLVDATGPPSLAHGVTVILEGVTEGTTVEIQLAALDALGTLFMTMKDRAALASFLPGAVTALSKLLSPPSSMKTQRRILIRGLNVLRGVLTKLLGDINNRDALKQLEGSRGAQTKAEDTQTKDEPPKILSASWLKASVSQIKLALALVLKLRSHESEDVRSATEKLCLSLLDECHTSLADCAVFLVESAIITWKEDHEAQTQFGFPGASQNSVLPDTLEINTTLQDLAMIYPELRDTTKTVVYNWITSLPRVMQASDESVKQQSIRSLSKGYRLAKTMQIDSPTLHDGLSSALRDSVVALTAATSQKDAMSEVGMAEDDATGLMALAKQDTQALTIKPAMLSHGSQKATREALLELVTSIGSPSQQAQLAAGMLDSARDSEGIDQIAQYWLSFELLKAALSNASDLDTFIDFSAADATDGPEEVFHELYSFSVSVLVSHSDSNEVDWRLEATALEVTSFAASRSGESFRPELIDVLYPTATFLGSQMPQLRARAVATLNGLASSCGYQSVSELIIDNADYMVNSVSLRLNTFDITPASTQVLRMMIRLTGPRLIPFLDDVVASIFAALDNYHGYPAFVERLFSVLSEVVNQGVKSDVLLLESNKARAVDHRKRSRPTITMSDIGSDILERREQKRRRRLEEENDVEEIVRGHPKEPWKSEAAELLKKKQEELDGDGADGESDGGQDVEKAKPPPTPTYALLTKVATLTQHYLTSPSPTLRKSLLDLLITASPAIAADEDSFLPLINSLWPVLITRLRDAEPYVVAAACRAIAAVAGGAGDFLASRVKTEWWGNLGPWCRKVKMEAQATARGAGSSGGKSRGASKAGVSYLNLATTATDIVLLPHPPGSSSSAIESRKHAASASGSGGLGRFAQAALVWEAAVELLVGLASHVRLDDDVFDQVLELLDDEMEKNARVREALEAVNADAVWLALYGRGVAGPGFGLPAMDGVAFAPVDQVGSRASI</sequence>
<feature type="domain" description="TTI1 C-terminal TPR" evidence="3">
    <location>
        <begin position="802"/>
        <end position="965"/>
    </location>
</feature>
<organism evidence="5 6">
    <name type="scientific">Magnaporthiopsis poae (strain ATCC 64411 / 73-15)</name>
    <name type="common">Kentucky bluegrass fungus</name>
    <name type="synonym">Magnaporthe poae</name>
    <dbReference type="NCBI Taxonomy" id="644358"/>
    <lineage>
        <taxon>Eukaryota</taxon>
        <taxon>Fungi</taxon>
        <taxon>Dikarya</taxon>
        <taxon>Ascomycota</taxon>
        <taxon>Pezizomycotina</taxon>
        <taxon>Sordariomycetes</taxon>
        <taxon>Sordariomycetidae</taxon>
        <taxon>Magnaporthales</taxon>
        <taxon>Magnaporthaceae</taxon>
        <taxon>Magnaporthiopsis</taxon>
    </lineage>
</organism>
<dbReference type="Pfam" id="PF21547">
    <property type="entry name" value="TTI1"/>
    <property type="match status" value="1"/>
</dbReference>
<dbReference type="VEuPathDB" id="FungiDB:MAPG_08338"/>
<evidence type="ECO:0000313" key="6">
    <source>
        <dbReference type="Proteomes" id="UP000011715"/>
    </source>
</evidence>
<dbReference type="GO" id="GO:0005737">
    <property type="term" value="C:cytoplasm"/>
    <property type="evidence" value="ECO:0007669"/>
    <property type="project" value="TreeGrafter"/>
</dbReference>
<dbReference type="Gene3D" id="1.25.10.10">
    <property type="entry name" value="Leucine-rich Repeat Variant"/>
    <property type="match status" value="1"/>
</dbReference>
<evidence type="ECO:0008006" key="7">
    <source>
        <dbReference type="Google" id="ProtNLM"/>
    </source>
</evidence>
<dbReference type="OrthoDB" id="49511at2759"/>
<gene>
    <name evidence="4" type="ORF">MAPG_08338</name>
</gene>
<dbReference type="PIRSF" id="PIRSF005250">
    <property type="entry name" value="UCP005250"/>
    <property type="match status" value="1"/>
</dbReference>
<reference evidence="4" key="1">
    <citation type="submission" date="2010-05" db="EMBL/GenBank/DDBJ databases">
        <title>The Genome Sequence of Magnaporthe poae strain ATCC 64411.</title>
        <authorList>
            <consortium name="The Broad Institute Genome Sequencing Platform"/>
            <consortium name="Broad Institute Genome Sequencing Center for Infectious Disease"/>
            <person name="Ma L.-J."/>
            <person name="Dead R."/>
            <person name="Young S."/>
            <person name="Zeng Q."/>
            <person name="Koehrsen M."/>
            <person name="Alvarado L."/>
            <person name="Berlin A."/>
            <person name="Chapman S.B."/>
            <person name="Chen Z."/>
            <person name="Freedman E."/>
            <person name="Gellesch M."/>
            <person name="Goldberg J."/>
            <person name="Griggs A."/>
            <person name="Gujja S."/>
            <person name="Heilman E.R."/>
            <person name="Heiman D."/>
            <person name="Hepburn T."/>
            <person name="Howarth C."/>
            <person name="Jen D."/>
            <person name="Larson L."/>
            <person name="Mehta T."/>
            <person name="Neiman D."/>
            <person name="Pearson M."/>
            <person name="Roberts A."/>
            <person name="Saif S."/>
            <person name="Shea T."/>
            <person name="Shenoy N."/>
            <person name="Sisk P."/>
            <person name="Stolte C."/>
            <person name="Sykes S."/>
            <person name="Walk T."/>
            <person name="White J."/>
            <person name="Yandava C."/>
            <person name="Haas B."/>
            <person name="Nusbaum C."/>
            <person name="Birren B."/>
        </authorList>
    </citation>
    <scope>NUCLEOTIDE SEQUENCE</scope>
    <source>
        <strain evidence="4">ATCC 64411</strain>
    </source>
</reference>
<name>A0A0C4E737_MAGP6</name>
<keyword evidence="6" id="KW-1185">Reference proteome</keyword>
<feature type="region of interest" description="Disordered" evidence="1">
    <location>
        <begin position="805"/>
        <end position="828"/>
    </location>
</feature>
<dbReference type="EMBL" id="GL876972">
    <property type="protein sequence ID" value="KLU89367.1"/>
    <property type="molecule type" value="Genomic_DNA"/>
</dbReference>
<dbReference type="InterPro" id="IPR049362">
    <property type="entry name" value="TTI1_rpt"/>
</dbReference>
<dbReference type="InterPro" id="IPR016024">
    <property type="entry name" value="ARM-type_fold"/>
</dbReference>
<feature type="domain" description="TTI1 N-terminal TPR" evidence="2">
    <location>
        <begin position="18"/>
        <end position="365"/>
    </location>
</feature>
<dbReference type="Proteomes" id="UP000011715">
    <property type="component" value="Unassembled WGS sequence"/>
</dbReference>
<dbReference type="PANTHER" id="PTHR18460:SF3">
    <property type="entry name" value="TELO2-INTERACTING PROTEIN 1 HOMOLOG"/>
    <property type="match status" value="1"/>
</dbReference>
<dbReference type="InterPro" id="IPR016441">
    <property type="entry name" value="Tti1"/>
</dbReference>
<protein>
    <recommendedName>
        <fullName evidence="7">HEAT repeat protein</fullName>
    </recommendedName>
</protein>
<dbReference type="InterPro" id="IPR057567">
    <property type="entry name" value="TPR_TTI1_C"/>
</dbReference>
<feature type="compositionally biased region" description="Basic and acidic residues" evidence="1">
    <location>
        <begin position="818"/>
        <end position="828"/>
    </location>
</feature>
<evidence type="ECO:0000313" key="5">
    <source>
        <dbReference type="EnsemblFungi" id="MAPG_08338T0"/>
    </source>
</evidence>
<dbReference type="InterPro" id="IPR011989">
    <property type="entry name" value="ARM-like"/>
</dbReference>
<dbReference type="Pfam" id="PF24181">
    <property type="entry name" value="TPR_TTI1_C"/>
    <property type="match status" value="1"/>
</dbReference>
<reference evidence="5" key="5">
    <citation type="submission" date="2015-06" db="UniProtKB">
        <authorList>
            <consortium name="EnsemblFungi"/>
        </authorList>
    </citation>
    <scope>IDENTIFICATION</scope>
    <source>
        <strain evidence="5">ATCC 64411</strain>
    </source>
</reference>
<dbReference type="STRING" id="644358.A0A0C4E737"/>
<dbReference type="AlphaFoldDB" id="A0A0C4E737"/>
<dbReference type="EnsemblFungi" id="MAPG_08338T0">
    <property type="protein sequence ID" value="MAPG_08338T0"/>
    <property type="gene ID" value="MAPG_08338"/>
</dbReference>
<dbReference type="InterPro" id="IPR052587">
    <property type="entry name" value="TELO2-interacting_protein_1"/>
</dbReference>
<reference evidence="6" key="2">
    <citation type="submission" date="2010-05" db="EMBL/GenBank/DDBJ databases">
        <title>The genome sequence of Magnaporthe poae strain ATCC 64411.</title>
        <authorList>
            <person name="Ma L.-J."/>
            <person name="Dead R."/>
            <person name="Young S."/>
            <person name="Zeng Q."/>
            <person name="Koehrsen M."/>
            <person name="Alvarado L."/>
            <person name="Berlin A."/>
            <person name="Chapman S.B."/>
            <person name="Chen Z."/>
            <person name="Freedman E."/>
            <person name="Gellesch M."/>
            <person name="Goldberg J."/>
            <person name="Griggs A."/>
            <person name="Gujja S."/>
            <person name="Heilman E.R."/>
            <person name="Heiman D."/>
            <person name="Hepburn T."/>
            <person name="Howarth C."/>
            <person name="Jen D."/>
            <person name="Larson L."/>
            <person name="Mehta T."/>
            <person name="Neiman D."/>
            <person name="Pearson M."/>
            <person name="Roberts A."/>
            <person name="Saif S."/>
            <person name="Shea T."/>
            <person name="Shenoy N."/>
            <person name="Sisk P."/>
            <person name="Stolte C."/>
            <person name="Sykes S."/>
            <person name="Walk T."/>
            <person name="White J."/>
            <person name="Yandava C."/>
            <person name="Haas B."/>
            <person name="Nusbaum C."/>
            <person name="Birren B."/>
        </authorList>
    </citation>
    <scope>NUCLEOTIDE SEQUENCE [LARGE SCALE GENOMIC DNA]</scope>
    <source>
        <strain evidence="6">ATCC 64411 / 73-15</strain>
    </source>
</reference>
<evidence type="ECO:0000259" key="3">
    <source>
        <dbReference type="Pfam" id="PF24181"/>
    </source>
</evidence>